<organism evidence="1 2">
    <name type="scientific">Cyclobacterium jeungdonense</name>
    <dbReference type="NCBI Taxonomy" id="708087"/>
    <lineage>
        <taxon>Bacteria</taxon>
        <taxon>Pseudomonadati</taxon>
        <taxon>Bacteroidota</taxon>
        <taxon>Cytophagia</taxon>
        <taxon>Cytophagales</taxon>
        <taxon>Cyclobacteriaceae</taxon>
        <taxon>Cyclobacterium</taxon>
    </lineage>
</organism>
<dbReference type="SUPFAM" id="SSF52266">
    <property type="entry name" value="SGNH hydrolase"/>
    <property type="match status" value="1"/>
</dbReference>
<dbReference type="EMBL" id="JAUFQS010000002">
    <property type="protein sequence ID" value="MDN3686399.1"/>
    <property type="molecule type" value="Genomic_DNA"/>
</dbReference>
<evidence type="ECO:0000313" key="2">
    <source>
        <dbReference type="Proteomes" id="UP001236663"/>
    </source>
</evidence>
<evidence type="ECO:0008006" key="3">
    <source>
        <dbReference type="Google" id="ProtNLM"/>
    </source>
</evidence>
<dbReference type="RefSeq" id="WP_163386887.1">
    <property type="nucleotide sequence ID" value="NZ_JAUFQS010000002.1"/>
</dbReference>
<proteinExistence type="predicted"/>
<keyword evidence="2" id="KW-1185">Reference proteome</keyword>
<dbReference type="PROSITE" id="PS51257">
    <property type="entry name" value="PROKAR_LIPOPROTEIN"/>
    <property type="match status" value="1"/>
</dbReference>
<accession>A0ABT8C2Y7</accession>
<dbReference type="Proteomes" id="UP001236663">
    <property type="component" value="Unassembled WGS sequence"/>
</dbReference>
<sequence>MKRIFSVLITLPLGWLVSCQYTFPEDPMLTPQPGQADFSKMITIGSSITAGVMDGALYNRSQQNSFAVILAEQMEAAGGGPFNLPDINAEVGSFILSPPGANLGRLILRVNGGRVVPEPIVPGNPITPFSGDKSGLNNFGVNGLSLAAALVPETGNSNQPEHPLFNPHYARFASNPGTSTLIGDAVAALADGGTFFVFWLGKNDVLPYAIAGGAVPELLTGDQEFSQRYQTALGAVLRANPATKGAVGNIPDLNTLPFFSTVPWNALPLSGSLASLANGAYTQYNQVLDGVAESGLIDETEKNLRKINFQAGQNGFVIEDKTLTDLREMGIPSIRLSKPEDKVALTTAQILGQVVEGNGAAIQGVTVPIGDQFVLLPSEQSLMEQKIATFNQIIQSMVATEPERLVLVDVNDLMSRVALGTVSAGTVPLSNSIVPPNGGFSTDGIHPNARANAFLANHFIESINEKWESTIPKVNPNAYIGNDLPR</sequence>
<gene>
    <name evidence="1" type="ORF">QWZ15_01045</name>
</gene>
<dbReference type="InterPro" id="IPR036514">
    <property type="entry name" value="SGNH_hydro_sf"/>
</dbReference>
<comment type="caution">
    <text evidence="1">The sequence shown here is derived from an EMBL/GenBank/DDBJ whole genome shotgun (WGS) entry which is preliminary data.</text>
</comment>
<evidence type="ECO:0000313" key="1">
    <source>
        <dbReference type="EMBL" id="MDN3686399.1"/>
    </source>
</evidence>
<reference evidence="2" key="1">
    <citation type="journal article" date="2019" name="Int. J. Syst. Evol. Microbiol.">
        <title>The Global Catalogue of Microorganisms (GCM) 10K type strain sequencing project: providing services to taxonomists for standard genome sequencing and annotation.</title>
        <authorList>
            <consortium name="The Broad Institute Genomics Platform"/>
            <consortium name="The Broad Institute Genome Sequencing Center for Infectious Disease"/>
            <person name="Wu L."/>
            <person name="Ma J."/>
        </authorList>
    </citation>
    <scope>NUCLEOTIDE SEQUENCE [LARGE SCALE GENOMIC DNA]</scope>
    <source>
        <strain evidence="2">CECT 7706</strain>
    </source>
</reference>
<dbReference type="Gene3D" id="3.40.50.1110">
    <property type="entry name" value="SGNH hydrolase"/>
    <property type="match status" value="2"/>
</dbReference>
<name>A0ABT8C2Y7_9BACT</name>
<protein>
    <recommendedName>
        <fullName evidence="3">GDSL-like Lipase/Acylhydrolase</fullName>
    </recommendedName>
</protein>